<dbReference type="Gene3D" id="2.60.40.10">
    <property type="entry name" value="Immunoglobulins"/>
    <property type="match status" value="2"/>
</dbReference>
<dbReference type="PROSITE" id="PS00290">
    <property type="entry name" value="IG_MHC"/>
    <property type="match status" value="1"/>
</dbReference>
<dbReference type="PROSITE" id="PS50835">
    <property type="entry name" value="IG_LIKE"/>
    <property type="match status" value="2"/>
</dbReference>
<dbReference type="InterPro" id="IPR003006">
    <property type="entry name" value="Ig/MHC_CS"/>
</dbReference>
<dbReference type="InterPro" id="IPR036179">
    <property type="entry name" value="Ig-like_dom_sf"/>
</dbReference>
<gene>
    <name evidence="3" type="ORF">DPX16_16740</name>
</gene>
<dbReference type="AlphaFoldDB" id="A0A3N0YSG6"/>
<protein>
    <submittedName>
        <fullName evidence="3">H-2 class II histocompatibility antigen, A-B alpha chain</fullName>
    </submittedName>
</protein>
<keyword evidence="4" id="KW-1185">Reference proteome</keyword>
<dbReference type="PANTHER" id="PTHR19944">
    <property type="entry name" value="MHC CLASS II-RELATED"/>
    <property type="match status" value="1"/>
</dbReference>
<name>A0A3N0YSG6_ANAGA</name>
<sequence length="244" mass="27801">MEGFRPKIEIPPLFEDAKKAVSICRNFAGVLKEAYANSSVPLESPWSSIYPKSDAQLNVKNTLICHVTGFFPPPVRVSWTKNNVNVTDESTVSRYYFNKDGTLNVFSRLSFIPEEGDIYSCSVEHKALQQPQTRTWVKPEVVVRSVRQASGKSPAMLICSAYDFYPKPIKLTWMRDDKEVTADVTSTEELADGDWYYQIHSHLEYFPKPGEKISCVVEHASSHRPMVYHWGKNRVDTIKDTETA</sequence>
<dbReference type="EMBL" id="RJVU01027559">
    <property type="protein sequence ID" value="ROL49125.1"/>
    <property type="molecule type" value="Genomic_DNA"/>
</dbReference>
<evidence type="ECO:0000313" key="3">
    <source>
        <dbReference type="EMBL" id="ROL49125.1"/>
    </source>
</evidence>
<feature type="domain" description="Ig-like" evidence="2">
    <location>
        <begin position="139"/>
        <end position="227"/>
    </location>
</feature>
<dbReference type="SMART" id="SM00407">
    <property type="entry name" value="IGc1"/>
    <property type="match status" value="2"/>
</dbReference>
<reference evidence="3 4" key="1">
    <citation type="submission" date="2018-10" db="EMBL/GenBank/DDBJ databases">
        <title>Genome assembly for a Yunnan-Guizhou Plateau 3E fish, Anabarilius grahami (Regan), and its evolutionary and genetic applications.</title>
        <authorList>
            <person name="Jiang W."/>
        </authorList>
    </citation>
    <scope>NUCLEOTIDE SEQUENCE [LARGE SCALE GENOMIC DNA]</scope>
    <source>
        <strain evidence="3">AG-KIZ</strain>
        <tissue evidence="3">Muscle</tissue>
    </source>
</reference>
<dbReference type="SUPFAM" id="SSF48726">
    <property type="entry name" value="Immunoglobulin"/>
    <property type="match status" value="2"/>
</dbReference>
<dbReference type="CDD" id="cd05767">
    <property type="entry name" value="IgC1_MHC_II_alpha"/>
    <property type="match status" value="1"/>
</dbReference>
<dbReference type="OrthoDB" id="8925804at2759"/>
<evidence type="ECO:0000259" key="2">
    <source>
        <dbReference type="PROSITE" id="PS50835"/>
    </source>
</evidence>
<dbReference type="InterPro" id="IPR050160">
    <property type="entry name" value="MHC/Immunoglobulin"/>
</dbReference>
<organism evidence="3 4">
    <name type="scientific">Anabarilius grahami</name>
    <name type="common">Kanglang fish</name>
    <name type="synonym">Barilius grahami</name>
    <dbReference type="NCBI Taxonomy" id="495550"/>
    <lineage>
        <taxon>Eukaryota</taxon>
        <taxon>Metazoa</taxon>
        <taxon>Chordata</taxon>
        <taxon>Craniata</taxon>
        <taxon>Vertebrata</taxon>
        <taxon>Euteleostomi</taxon>
        <taxon>Actinopterygii</taxon>
        <taxon>Neopterygii</taxon>
        <taxon>Teleostei</taxon>
        <taxon>Ostariophysi</taxon>
        <taxon>Cypriniformes</taxon>
        <taxon>Xenocyprididae</taxon>
        <taxon>Xenocypridinae</taxon>
        <taxon>Xenocypridinae incertae sedis</taxon>
        <taxon>Anabarilius</taxon>
    </lineage>
</organism>
<comment type="caution">
    <text evidence="3">The sequence shown here is derived from an EMBL/GenBank/DDBJ whole genome shotgun (WGS) entry which is preliminary data.</text>
</comment>
<dbReference type="InterPro" id="IPR007110">
    <property type="entry name" value="Ig-like_dom"/>
</dbReference>
<dbReference type="PANTHER" id="PTHR19944:SF86">
    <property type="entry name" value="HLA CLASS II HISTOCOMPATIBILITY ANTIGEN, DR ALPHA CHAIN"/>
    <property type="match status" value="1"/>
</dbReference>
<dbReference type="InterPro" id="IPR013783">
    <property type="entry name" value="Ig-like_fold"/>
</dbReference>
<evidence type="ECO:0000313" key="4">
    <source>
        <dbReference type="Proteomes" id="UP000281406"/>
    </source>
</evidence>
<dbReference type="Proteomes" id="UP000281406">
    <property type="component" value="Unassembled WGS sequence"/>
</dbReference>
<proteinExistence type="predicted"/>
<evidence type="ECO:0000256" key="1">
    <source>
        <dbReference type="ARBA" id="ARBA00023319"/>
    </source>
</evidence>
<feature type="domain" description="Ig-like" evidence="2">
    <location>
        <begin position="45"/>
        <end position="135"/>
    </location>
</feature>
<dbReference type="InterPro" id="IPR003597">
    <property type="entry name" value="Ig_C1-set"/>
</dbReference>
<accession>A0A3N0YSG6</accession>
<dbReference type="Pfam" id="PF07654">
    <property type="entry name" value="C1-set"/>
    <property type="match status" value="2"/>
</dbReference>
<keyword evidence="1" id="KW-0393">Immunoglobulin domain</keyword>